<accession>A0ABP4WCE4</accession>
<dbReference type="Proteomes" id="UP001501475">
    <property type="component" value="Unassembled WGS sequence"/>
</dbReference>
<dbReference type="SMART" id="SM00318">
    <property type="entry name" value="SNc"/>
    <property type="match status" value="1"/>
</dbReference>
<sequence length="325" mass="33418">MPDSASAKLIRRAASQLSRGESALKHSHFKTAKNAYHIADQAISGVPKALQADRVALEKSSGNRMDVRGDVGSGTAVVVRWKDGDSLITSVGEVRLIGINAAELSTNCPVSQEAADFSNQAAPPGSTIALVDPASVTDRDRYGRLLRYVTLPDGNDLGLALIKAGLARAEYDATTGFEWHPAQADYRGQPQPEFPEGCATEPPPVLPADLADGGAAWASALAAATVASKSTDAFPAWIDAAVTTAREAAIARAEARARALAEARAKAAARARAAAAARARAAAAAAANSRPPRSSSGSSGGSSGGYPGYTGPRCYAPGGQTWRPC</sequence>
<evidence type="ECO:0000313" key="4">
    <source>
        <dbReference type="Proteomes" id="UP001501475"/>
    </source>
</evidence>
<gene>
    <name evidence="3" type="ORF">GCM10009810_09570</name>
</gene>
<dbReference type="Gene3D" id="2.40.50.90">
    <property type="match status" value="1"/>
</dbReference>
<keyword evidence="4" id="KW-1185">Reference proteome</keyword>
<proteinExistence type="predicted"/>
<evidence type="ECO:0000313" key="3">
    <source>
        <dbReference type="EMBL" id="GAA1751322.1"/>
    </source>
</evidence>
<name>A0ABP4WCE4_9MICO</name>
<comment type="caution">
    <text evidence="3">The sequence shown here is derived from an EMBL/GenBank/DDBJ whole genome shotgun (WGS) entry which is preliminary data.</text>
</comment>
<reference evidence="4" key="1">
    <citation type="journal article" date="2019" name="Int. J. Syst. Evol. Microbiol.">
        <title>The Global Catalogue of Microorganisms (GCM) 10K type strain sequencing project: providing services to taxonomists for standard genome sequencing and annotation.</title>
        <authorList>
            <consortium name="The Broad Institute Genomics Platform"/>
            <consortium name="The Broad Institute Genome Sequencing Center for Infectious Disease"/>
            <person name="Wu L."/>
            <person name="Ma J."/>
        </authorList>
    </citation>
    <scope>NUCLEOTIDE SEQUENCE [LARGE SCALE GENOMIC DNA]</scope>
    <source>
        <strain evidence="4">JCM 15591</strain>
    </source>
</reference>
<dbReference type="PROSITE" id="PS50830">
    <property type="entry name" value="TNASE_3"/>
    <property type="match status" value="1"/>
</dbReference>
<feature type="compositionally biased region" description="Gly residues" evidence="1">
    <location>
        <begin position="298"/>
        <end position="308"/>
    </location>
</feature>
<feature type="region of interest" description="Disordered" evidence="1">
    <location>
        <begin position="284"/>
        <end position="325"/>
    </location>
</feature>
<dbReference type="InterPro" id="IPR035437">
    <property type="entry name" value="SNase_OB-fold_sf"/>
</dbReference>
<dbReference type="EMBL" id="BAAAPN010000025">
    <property type="protein sequence ID" value="GAA1751322.1"/>
    <property type="molecule type" value="Genomic_DNA"/>
</dbReference>
<feature type="domain" description="TNase-like" evidence="2">
    <location>
        <begin position="72"/>
        <end position="169"/>
    </location>
</feature>
<feature type="compositionally biased region" description="Low complexity" evidence="1">
    <location>
        <begin position="284"/>
        <end position="297"/>
    </location>
</feature>
<organism evidence="3 4">
    <name type="scientific">Nostocoides vanveenii</name>
    <dbReference type="NCBI Taxonomy" id="330835"/>
    <lineage>
        <taxon>Bacteria</taxon>
        <taxon>Bacillati</taxon>
        <taxon>Actinomycetota</taxon>
        <taxon>Actinomycetes</taxon>
        <taxon>Micrococcales</taxon>
        <taxon>Intrasporangiaceae</taxon>
        <taxon>Nostocoides</taxon>
    </lineage>
</organism>
<protein>
    <recommendedName>
        <fullName evidence="2">TNase-like domain-containing protein</fullName>
    </recommendedName>
</protein>
<dbReference type="SUPFAM" id="SSF50199">
    <property type="entry name" value="Staphylococcal nuclease"/>
    <property type="match status" value="1"/>
</dbReference>
<dbReference type="InterPro" id="IPR016071">
    <property type="entry name" value="Staphylococal_nuclease_OB-fold"/>
</dbReference>
<evidence type="ECO:0000259" key="2">
    <source>
        <dbReference type="PROSITE" id="PS50830"/>
    </source>
</evidence>
<dbReference type="Pfam" id="PF00565">
    <property type="entry name" value="SNase"/>
    <property type="match status" value="1"/>
</dbReference>
<evidence type="ECO:0000256" key="1">
    <source>
        <dbReference type="SAM" id="MobiDB-lite"/>
    </source>
</evidence>